<comment type="caution">
    <text evidence="1">The sequence shown here is derived from an EMBL/GenBank/DDBJ whole genome shotgun (WGS) entry which is preliminary data.</text>
</comment>
<evidence type="ECO:0000313" key="2">
    <source>
        <dbReference type="Proteomes" id="UP000003879"/>
    </source>
</evidence>
<dbReference type="AlphaFoldDB" id="A0A0E2AS71"/>
<gene>
    <name evidence="1" type="ORF">HMPREF1056_01716</name>
</gene>
<organism evidence="1 2">
    <name type="scientific">Bacteroides fragilis CL07T12C05</name>
    <dbReference type="NCBI Taxonomy" id="997883"/>
    <lineage>
        <taxon>Bacteria</taxon>
        <taxon>Pseudomonadati</taxon>
        <taxon>Bacteroidota</taxon>
        <taxon>Bacteroidia</taxon>
        <taxon>Bacteroidales</taxon>
        <taxon>Bacteroidaceae</taxon>
        <taxon>Bacteroides</taxon>
    </lineage>
</organism>
<sequence>MLMNYLAIMLGYLNWKRFQSKFFYVLSYTAWICRVMKGKSIDFYRLYMESIYGLF</sequence>
<name>A0A0E2AS71_BACFG</name>
<dbReference type="HOGENOM" id="CLU_3149444_0_0_10"/>
<protein>
    <submittedName>
        <fullName evidence="1">Uncharacterized protein</fullName>
    </submittedName>
</protein>
<proteinExistence type="predicted"/>
<dbReference type="Proteomes" id="UP000003879">
    <property type="component" value="Unassembled WGS sequence"/>
</dbReference>
<dbReference type="EMBL" id="AGXN01000009">
    <property type="protein sequence ID" value="EIY97894.1"/>
    <property type="molecule type" value="Genomic_DNA"/>
</dbReference>
<accession>A0A0E2AS71</accession>
<evidence type="ECO:0000313" key="1">
    <source>
        <dbReference type="EMBL" id="EIY97894.1"/>
    </source>
</evidence>
<reference evidence="1 2" key="1">
    <citation type="submission" date="2012-02" db="EMBL/GenBank/DDBJ databases">
        <title>The Genome Sequence of Bacteroides fragilis CL07T12C05.</title>
        <authorList>
            <consortium name="The Broad Institute Genome Sequencing Platform"/>
            <person name="Earl A."/>
            <person name="Ward D."/>
            <person name="Feldgarden M."/>
            <person name="Gevers D."/>
            <person name="Zitomersky N.L."/>
            <person name="Coyne M.J."/>
            <person name="Comstock L.E."/>
            <person name="Young S.K."/>
            <person name="Zeng Q."/>
            <person name="Gargeya S."/>
            <person name="Fitzgerald M."/>
            <person name="Haas B."/>
            <person name="Abouelleil A."/>
            <person name="Alvarado L."/>
            <person name="Arachchi H.M."/>
            <person name="Berlin A."/>
            <person name="Chapman S.B."/>
            <person name="Gearin G."/>
            <person name="Goldberg J."/>
            <person name="Griggs A."/>
            <person name="Gujja S."/>
            <person name="Hansen M."/>
            <person name="Heiman D."/>
            <person name="Howarth C."/>
            <person name="Larimer J."/>
            <person name="Lui A."/>
            <person name="MacDonald P.J.P."/>
            <person name="McCowen C."/>
            <person name="Montmayeur A."/>
            <person name="Murphy C."/>
            <person name="Neiman D."/>
            <person name="Pearson M."/>
            <person name="Priest M."/>
            <person name="Roberts A."/>
            <person name="Saif S."/>
            <person name="Shea T."/>
            <person name="Sisk P."/>
            <person name="Stolte C."/>
            <person name="Sykes S."/>
            <person name="Wortman J."/>
            <person name="Nusbaum C."/>
            <person name="Birren B."/>
        </authorList>
    </citation>
    <scope>NUCLEOTIDE SEQUENCE [LARGE SCALE GENOMIC DNA]</scope>
    <source>
        <strain evidence="1 2">CL07T12C05</strain>
    </source>
</reference>